<dbReference type="PANTHER" id="PTHR43053">
    <property type="entry name" value="GLYCOSIDASE FAMILY 31"/>
    <property type="match status" value="1"/>
</dbReference>
<feature type="binding site" evidence="7">
    <location>
        <position position="442"/>
    </location>
    <ligand>
        <name>substrate</name>
    </ligand>
</feature>
<keyword evidence="11" id="KW-1185">Reference proteome</keyword>
<protein>
    <recommendedName>
        <fullName evidence="2 5">Alpha-galactosidase</fullName>
        <ecNumber evidence="2 5">3.2.1.22</ecNumber>
    </recommendedName>
</protein>
<evidence type="ECO:0000256" key="7">
    <source>
        <dbReference type="PIRSR" id="PIRSR005536-2"/>
    </source>
</evidence>
<evidence type="ECO:0000313" key="10">
    <source>
        <dbReference type="EMBL" id="MBM7557731.1"/>
    </source>
</evidence>
<comment type="caution">
    <text evidence="10">The sequence shown here is derived from an EMBL/GenBank/DDBJ whole genome shotgun (WGS) entry which is preliminary data.</text>
</comment>
<keyword evidence="3 5" id="KW-0378">Hydrolase</keyword>
<gene>
    <name evidence="10" type="ORF">JOC47_002597</name>
</gene>
<feature type="domain" description="Glycosyl hydrolase family 36 C-terminal" evidence="8">
    <location>
        <begin position="649"/>
        <end position="725"/>
    </location>
</feature>
<evidence type="ECO:0000259" key="9">
    <source>
        <dbReference type="Pfam" id="PF16875"/>
    </source>
</evidence>
<dbReference type="GO" id="GO:0004557">
    <property type="term" value="F:alpha-galactosidase activity"/>
    <property type="evidence" value="ECO:0007669"/>
    <property type="project" value="UniProtKB-UniRule"/>
</dbReference>
<dbReference type="PIRSF" id="PIRSF005536">
    <property type="entry name" value="Agal"/>
    <property type="match status" value="1"/>
</dbReference>
<dbReference type="PROSITE" id="PS00512">
    <property type="entry name" value="ALPHA_GALACTOSIDASE"/>
    <property type="match status" value="1"/>
</dbReference>
<feature type="domain" description="Glycosyl hydrolase family 36 N-terminal" evidence="9">
    <location>
        <begin position="29"/>
        <end position="284"/>
    </location>
</feature>
<dbReference type="Gene3D" id="2.60.40.1180">
    <property type="entry name" value="Golgi alpha-mannosidase II"/>
    <property type="match status" value="1"/>
</dbReference>
<evidence type="ECO:0000259" key="8">
    <source>
        <dbReference type="Pfam" id="PF16874"/>
    </source>
</evidence>
<evidence type="ECO:0000256" key="5">
    <source>
        <dbReference type="PIRNR" id="PIRNR005536"/>
    </source>
</evidence>
<feature type="binding site" evidence="7">
    <location>
        <position position="198"/>
    </location>
    <ligand>
        <name>substrate</name>
    </ligand>
</feature>
<dbReference type="CDD" id="cd14791">
    <property type="entry name" value="GH36"/>
    <property type="match status" value="1"/>
</dbReference>
<evidence type="ECO:0000256" key="3">
    <source>
        <dbReference type="ARBA" id="ARBA00022801"/>
    </source>
</evidence>
<dbReference type="Pfam" id="PF16875">
    <property type="entry name" value="Glyco_hydro_36N"/>
    <property type="match status" value="1"/>
</dbReference>
<evidence type="ECO:0000256" key="4">
    <source>
        <dbReference type="ARBA" id="ARBA00023295"/>
    </source>
</evidence>
<evidence type="ECO:0000256" key="2">
    <source>
        <dbReference type="ARBA" id="ARBA00012755"/>
    </source>
</evidence>
<reference evidence="10" key="1">
    <citation type="submission" date="2021-01" db="EMBL/GenBank/DDBJ databases">
        <title>Genomic Encyclopedia of Type Strains, Phase IV (KMG-IV): sequencing the most valuable type-strain genomes for metagenomic binning, comparative biology and taxonomic classification.</title>
        <authorList>
            <person name="Goeker M."/>
        </authorList>
    </citation>
    <scope>NUCLEOTIDE SEQUENCE</scope>
    <source>
        <strain evidence="10">DSM 23230</strain>
    </source>
</reference>
<dbReference type="InterPro" id="IPR002252">
    <property type="entry name" value="Glyco_hydro_36"/>
</dbReference>
<dbReference type="InterPro" id="IPR031704">
    <property type="entry name" value="Glyco_hydro_36_N"/>
</dbReference>
<feature type="binding site" evidence="7">
    <location>
        <begin position="365"/>
        <end position="366"/>
    </location>
    <ligand>
        <name>substrate</name>
    </ligand>
</feature>
<feature type="active site" description="Proton donor" evidence="6">
    <location>
        <position position="547"/>
    </location>
</feature>
<dbReference type="InterPro" id="IPR017853">
    <property type="entry name" value="GH"/>
</dbReference>
<dbReference type="InterPro" id="IPR000111">
    <property type="entry name" value="Glyco_hydro_27/36_CS"/>
</dbReference>
<dbReference type="Pfam" id="PF16874">
    <property type="entry name" value="Glyco_hydro_36C"/>
    <property type="match status" value="1"/>
</dbReference>
<keyword evidence="4 5" id="KW-0326">Glycosidase</keyword>
<dbReference type="Gene3D" id="3.20.20.70">
    <property type="entry name" value="Aldolase class I"/>
    <property type="match status" value="1"/>
</dbReference>
<dbReference type="PANTHER" id="PTHR43053:SF3">
    <property type="entry name" value="ALPHA-GALACTOSIDASE C-RELATED"/>
    <property type="match status" value="1"/>
</dbReference>
<dbReference type="RefSeq" id="WP_204702477.1">
    <property type="nucleotide sequence ID" value="NZ_JAFBDQ010000016.1"/>
</dbReference>
<comment type="catalytic activity">
    <reaction evidence="1 5">
        <text>Hydrolysis of terminal, non-reducing alpha-D-galactose residues in alpha-D-galactosides, including galactose oligosaccharides, galactomannans and galactolipids.</text>
        <dbReference type="EC" id="3.2.1.22"/>
    </reaction>
</comment>
<dbReference type="Pfam" id="PF02065">
    <property type="entry name" value="Melibiase"/>
    <property type="match status" value="1"/>
</dbReference>
<feature type="active site" description="Nucleophile" evidence="6">
    <location>
        <position position="477"/>
    </location>
</feature>
<dbReference type="Proteomes" id="UP000774000">
    <property type="component" value="Unassembled WGS sequence"/>
</dbReference>
<dbReference type="SUPFAM" id="SSF51445">
    <property type="entry name" value="(Trans)glycosidases"/>
    <property type="match status" value="1"/>
</dbReference>
<dbReference type="EMBL" id="JAFBDQ010000016">
    <property type="protein sequence ID" value="MBM7557731.1"/>
    <property type="molecule type" value="Genomic_DNA"/>
</dbReference>
<evidence type="ECO:0000256" key="6">
    <source>
        <dbReference type="PIRSR" id="PIRSR005536-1"/>
    </source>
</evidence>
<dbReference type="PRINTS" id="PR00743">
    <property type="entry name" value="GLHYDRLASE36"/>
</dbReference>
<accession>A0A938XU05</accession>
<dbReference type="InterPro" id="IPR013780">
    <property type="entry name" value="Glyco_hydro_b"/>
</dbReference>
<dbReference type="EC" id="3.2.1.22" evidence="2 5"/>
<dbReference type="InterPro" id="IPR013785">
    <property type="entry name" value="Aldolase_TIM"/>
</dbReference>
<sequence>MGIFYNDIKKYFHLQAKNTSYLIKISETGELLHVYWGRQLQSLEWTKEQERALNPYLDYWRQEHSFVTDIKPKEYPEYGHADVRQPAYQIQLENGSRISKLKYQSHEIYAGKRELENLPATYVEDSAEAETLEITLVDEITDLKVIFSYTVYEEFNAVTRSVKFINEGKENLNLTRALSASLDFKDSNFELLQLSGAWGRERYIERRNLVPGLQGVESKRGASSHSQNPFIALLREDTNEEQGEVYGFSLVYSGNFLAQVEVNKFNQTRVLMGINPFDFNWLLEPGQNFQTPEVVMVYSGQGLNQMSQTYHQLYRKRLARGEFRDKERPILINNWEATYFDFDEEKILEIAEAGKKLGLELFVLDDGWFGRRNDDSSSLGDWFVNENKLPHGLDTLGQKINDLGLEFGLWFEAEMISPDSDLYRAHPDWCLHVPERDRSTARNQLILDLARPEVCDYIIEQVSNILSSAPITYVKWDMNRNMTEIGSANLVAERQPETAHRYILGLYRVLEELNTKFPNVLFESCSGGGGRFDPGLLHYMPQTWTSDNTDAIERLKIQYGTSLVYPLSSMSAHVSAVPNHQMKRTTPLDTRANVAMFGNFGYELDLTELTDEEKTMIKEQVSNYKNIRELVQQGQFYRLLSPFENNNDTAWMVVSKDKKEAYVGYYNGLGEANPPSFTLQLKGLDPELKYQVDNEEIYPGDLLMYAGIDLTHRLWVGEDFRSVTLKLEAI</sequence>
<dbReference type="InterPro" id="IPR031705">
    <property type="entry name" value="Glyco_hydro_36_C"/>
</dbReference>
<dbReference type="InterPro" id="IPR050985">
    <property type="entry name" value="Alpha-glycosidase_related"/>
</dbReference>
<dbReference type="AlphaFoldDB" id="A0A938XU05"/>
<evidence type="ECO:0000313" key="11">
    <source>
        <dbReference type="Proteomes" id="UP000774000"/>
    </source>
</evidence>
<feature type="binding site" evidence="7">
    <location>
        <position position="525"/>
    </location>
    <ligand>
        <name>substrate</name>
    </ligand>
</feature>
<name>A0A938XU05_9FIRM</name>
<dbReference type="GO" id="GO:0016052">
    <property type="term" value="P:carbohydrate catabolic process"/>
    <property type="evidence" value="ECO:0007669"/>
    <property type="project" value="InterPro"/>
</dbReference>
<feature type="binding site" evidence="7">
    <location>
        <position position="547"/>
    </location>
    <ligand>
        <name>substrate</name>
    </ligand>
</feature>
<dbReference type="InterPro" id="IPR038417">
    <property type="entry name" value="Alpga-gal_N_sf"/>
</dbReference>
<feature type="binding site" evidence="7">
    <location>
        <begin position="475"/>
        <end position="479"/>
    </location>
    <ligand>
        <name>substrate</name>
    </ligand>
</feature>
<dbReference type="Gene3D" id="2.70.98.60">
    <property type="entry name" value="alpha-galactosidase from lactobacil brevis"/>
    <property type="match status" value="1"/>
</dbReference>
<comment type="similarity">
    <text evidence="5">Belongs to the glycosyl hydrolase.</text>
</comment>
<organism evidence="10 11">
    <name type="scientific">Halanaerobacter jeridensis</name>
    <dbReference type="NCBI Taxonomy" id="706427"/>
    <lineage>
        <taxon>Bacteria</taxon>
        <taxon>Bacillati</taxon>
        <taxon>Bacillota</taxon>
        <taxon>Clostridia</taxon>
        <taxon>Halanaerobiales</taxon>
        <taxon>Halobacteroidaceae</taxon>
        <taxon>Halanaerobacter</taxon>
    </lineage>
</organism>
<evidence type="ECO:0000256" key="1">
    <source>
        <dbReference type="ARBA" id="ARBA00001255"/>
    </source>
</evidence>
<dbReference type="FunFam" id="3.20.20.70:FF:000118">
    <property type="entry name" value="Alpha-galactosidase"/>
    <property type="match status" value="1"/>
</dbReference>
<proteinExistence type="inferred from homology"/>